<dbReference type="InterPro" id="IPR013083">
    <property type="entry name" value="Znf_RING/FYVE/PHD"/>
</dbReference>
<keyword evidence="11 14" id="KW-1133">Transmembrane helix</keyword>
<feature type="domain" description="RING-type" evidence="15">
    <location>
        <begin position="99"/>
        <end position="141"/>
    </location>
</feature>
<dbReference type="Pfam" id="PF13639">
    <property type="entry name" value="zf-RING_2"/>
    <property type="match status" value="1"/>
</dbReference>
<evidence type="ECO:0000313" key="17">
    <source>
        <dbReference type="Proteomes" id="UP000631114"/>
    </source>
</evidence>
<protein>
    <recommendedName>
        <fullName evidence="4">RING-type E3 ubiquitin transferase</fullName>
        <ecNumber evidence="4">2.3.2.27</ecNumber>
    </recommendedName>
</protein>
<evidence type="ECO:0000256" key="7">
    <source>
        <dbReference type="ARBA" id="ARBA00022723"/>
    </source>
</evidence>
<keyword evidence="6 14" id="KW-0812">Transmembrane</keyword>
<name>A0A835HE05_9MAGN</name>
<evidence type="ECO:0000256" key="1">
    <source>
        <dbReference type="ARBA" id="ARBA00000900"/>
    </source>
</evidence>
<gene>
    <name evidence="16" type="ORF">IFM89_012268</name>
</gene>
<dbReference type="GO" id="GO:0008270">
    <property type="term" value="F:zinc ion binding"/>
    <property type="evidence" value="ECO:0007669"/>
    <property type="project" value="UniProtKB-KW"/>
</dbReference>
<evidence type="ECO:0000256" key="14">
    <source>
        <dbReference type="SAM" id="Phobius"/>
    </source>
</evidence>
<dbReference type="UniPathway" id="UPA00143"/>
<dbReference type="Proteomes" id="UP000631114">
    <property type="component" value="Unassembled WGS sequence"/>
</dbReference>
<evidence type="ECO:0000256" key="9">
    <source>
        <dbReference type="ARBA" id="ARBA00022786"/>
    </source>
</evidence>
<keyword evidence="10" id="KW-0862">Zinc</keyword>
<evidence type="ECO:0000256" key="10">
    <source>
        <dbReference type="ARBA" id="ARBA00022833"/>
    </source>
</evidence>
<dbReference type="PROSITE" id="PS50089">
    <property type="entry name" value="ZF_RING_2"/>
    <property type="match status" value="1"/>
</dbReference>
<dbReference type="AlphaFoldDB" id="A0A835HE05"/>
<sequence length="152" mass="17268">MVNSRWTYDLNDNNFKIHGHIVFYILTLFSAFIILTFIFLFIKWACKYRRLSTPSTADADADAEAGGVSPCRSRGLDSVVIDKLPILLHRCSLDEEAQCSICLSAFQDQEKVKILPNCNHSYHPECVDKWLKTQSNCPLCRASLRVNSPVKV</sequence>
<dbReference type="GO" id="GO:0016567">
    <property type="term" value="P:protein ubiquitination"/>
    <property type="evidence" value="ECO:0007669"/>
    <property type="project" value="UniProtKB-UniPathway"/>
</dbReference>
<comment type="catalytic activity">
    <reaction evidence="1">
        <text>S-ubiquitinyl-[E2 ubiquitin-conjugating enzyme]-L-cysteine + [acceptor protein]-L-lysine = [E2 ubiquitin-conjugating enzyme]-L-cysteine + N(6)-ubiquitinyl-[acceptor protein]-L-lysine.</text>
        <dbReference type="EC" id="2.3.2.27"/>
    </reaction>
</comment>
<dbReference type="InterPro" id="IPR044600">
    <property type="entry name" value="ATL1/ATL16-like"/>
</dbReference>
<comment type="subcellular location">
    <subcellularLocation>
        <location evidence="2">Membrane</location>
        <topology evidence="2">Single-pass membrane protein</topology>
    </subcellularLocation>
</comment>
<dbReference type="Gene3D" id="3.30.40.10">
    <property type="entry name" value="Zinc/RING finger domain, C3HC4 (zinc finger)"/>
    <property type="match status" value="1"/>
</dbReference>
<evidence type="ECO:0000256" key="2">
    <source>
        <dbReference type="ARBA" id="ARBA00004167"/>
    </source>
</evidence>
<dbReference type="OrthoDB" id="8062037at2759"/>
<evidence type="ECO:0000256" key="5">
    <source>
        <dbReference type="ARBA" id="ARBA00022679"/>
    </source>
</evidence>
<evidence type="ECO:0000256" key="8">
    <source>
        <dbReference type="ARBA" id="ARBA00022771"/>
    </source>
</evidence>
<organism evidence="16 17">
    <name type="scientific">Coptis chinensis</name>
    <dbReference type="NCBI Taxonomy" id="261450"/>
    <lineage>
        <taxon>Eukaryota</taxon>
        <taxon>Viridiplantae</taxon>
        <taxon>Streptophyta</taxon>
        <taxon>Embryophyta</taxon>
        <taxon>Tracheophyta</taxon>
        <taxon>Spermatophyta</taxon>
        <taxon>Magnoliopsida</taxon>
        <taxon>Ranunculales</taxon>
        <taxon>Ranunculaceae</taxon>
        <taxon>Coptidoideae</taxon>
        <taxon>Coptis</taxon>
    </lineage>
</organism>
<keyword evidence="17" id="KW-1185">Reference proteome</keyword>
<dbReference type="SUPFAM" id="SSF57850">
    <property type="entry name" value="RING/U-box"/>
    <property type="match status" value="1"/>
</dbReference>
<dbReference type="PANTHER" id="PTHR46913">
    <property type="entry name" value="RING-H2 FINGER PROTEIN ATL16"/>
    <property type="match status" value="1"/>
</dbReference>
<keyword evidence="8 13" id="KW-0863">Zinc-finger</keyword>
<evidence type="ECO:0000256" key="4">
    <source>
        <dbReference type="ARBA" id="ARBA00012483"/>
    </source>
</evidence>
<evidence type="ECO:0000313" key="16">
    <source>
        <dbReference type="EMBL" id="KAF9596537.1"/>
    </source>
</evidence>
<proteinExistence type="predicted"/>
<dbReference type="EC" id="2.3.2.27" evidence="4"/>
<comment type="caution">
    <text evidence="16">The sequence shown here is derived from an EMBL/GenBank/DDBJ whole genome shotgun (WGS) entry which is preliminary data.</text>
</comment>
<evidence type="ECO:0000259" key="15">
    <source>
        <dbReference type="PROSITE" id="PS50089"/>
    </source>
</evidence>
<evidence type="ECO:0000256" key="6">
    <source>
        <dbReference type="ARBA" id="ARBA00022692"/>
    </source>
</evidence>
<reference evidence="16 17" key="1">
    <citation type="submission" date="2020-10" db="EMBL/GenBank/DDBJ databases">
        <title>The Coptis chinensis genome and diversification of protoberbering-type alkaloids.</title>
        <authorList>
            <person name="Wang B."/>
            <person name="Shu S."/>
            <person name="Song C."/>
            <person name="Liu Y."/>
        </authorList>
    </citation>
    <scope>NUCLEOTIDE SEQUENCE [LARGE SCALE GENOMIC DNA]</scope>
    <source>
        <strain evidence="16">HL-2020</strain>
        <tissue evidence="16">Leaf</tissue>
    </source>
</reference>
<keyword evidence="9" id="KW-0833">Ubl conjugation pathway</keyword>
<evidence type="ECO:0000256" key="12">
    <source>
        <dbReference type="ARBA" id="ARBA00023136"/>
    </source>
</evidence>
<accession>A0A835HE05</accession>
<dbReference type="SMART" id="SM00184">
    <property type="entry name" value="RING"/>
    <property type="match status" value="1"/>
</dbReference>
<comment type="pathway">
    <text evidence="3">Protein modification; protein ubiquitination.</text>
</comment>
<keyword evidence="5" id="KW-0808">Transferase</keyword>
<dbReference type="PANTHER" id="PTHR46913:SF1">
    <property type="entry name" value="RING-H2 FINGER PROTEIN ATL16"/>
    <property type="match status" value="1"/>
</dbReference>
<dbReference type="EMBL" id="JADFTS010000007">
    <property type="protein sequence ID" value="KAF9596537.1"/>
    <property type="molecule type" value="Genomic_DNA"/>
</dbReference>
<evidence type="ECO:0000256" key="3">
    <source>
        <dbReference type="ARBA" id="ARBA00004906"/>
    </source>
</evidence>
<dbReference type="InterPro" id="IPR001841">
    <property type="entry name" value="Znf_RING"/>
</dbReference>
<evidence type="ECO:0000256" key="13">
    <source>
        <dbReference type="PROSITE-ProRule" id="PRU00175"/>
    </source>
</evidence>
<feature type="transmembrane region" description="Helical" evidence="14">
    <location>
        <begin position="20"/>
        <end position="42"/>
    </location>
</feature>
<dbReference type="GO" id="GO:0061630">
    <property type="term" value="F:ubiquitin protein ligase activity"/>
    <property type="evidence" value="ECO:0007669"/>
    <property type="project" value="UniProtKB-EC"/>
</dbReference>
<evidence type="ECO:0000256" key="11">
    <source>
        <dbReference type="ARBA" id="ARBA00022989"/>
    </source>
</evidence>
<keyword evidence="7" id="KW-0479">Metal-binding</keyword>
<dbReference type="GO" id="GO:0016020">
    <property type="term" value="C:membrane"/>
    <property type="evidence" value="ECO:0007669"/>
    <property type="project" value="UniProtKB-SubCell"/>
</dbReference>
<keyword evidence="12 14" id="KW-0472">Membrane</keyword>